<evidence type="ECO:0000313" key="1">
    <source>
        <dbReference type="EMBL" id="KAF7828784.1"/>
    </source>
</evidence>
<dbReference type="AlphaFoldDB" id="A0A834WS63"/>
<accession>A0A834WS63</accession>
<protein>
    <submittedName>
        <fullName evidence="1">Uncharacterized protein</fullName>
    </submittedName>
</protein>
<sequence length="64" mass="7276">MGIGNDRKSNVNEGTLTPTIIQYMERLLFVLGQNGNAYETPPLRNKNYSLRNSLRNWGLVPPRS</sequence>
<comment type="caution">
    <text evidence="1">The sequence shown here is derived from an EMBL/GenBank/DDBJ whole genome shotgun (WGS) entry which is preliminary data.</text>
</comment>
<organism evidence="1 2">
    <name type="scientific">Senna tora</name>
    <dbReference type="NCBI Taxonomy" id="362788"/>
    <lineage>
        <taxon>Eukaryota</taxon>
        <taxon>Viridiplantae</taxon>
        <taxon>Streptophyta</taxon>
        <taxon>Embryophyta</taxon>
        <taxon>Tracheophyta</taxon>
        <taxon>Spermatophyta</taxon>
        <taxon>Magnoliopsida</taxon>
        <taxon>eudicotyledons</taxon>
        <taxon>Gunneridae</taxon>
        <taxon>Pentapetalae</taxon>
        <taxon>rosids</taxon>
        <taxon>fabids</taxon>
        <taxon>Fabales</taxon>
        <taxon>Fabaceae</taxon>
        <taxon>Caesalpinioideae</taxon>
        <taxon>Cassia clade</taxon>
        <taxon>Senna</taxon>
    </lineage>
</organism>
<dbReference type="EMBL" id="JAAIUW010000006">
    <property type="protein sequence ID" value="KAF7828784.1"/>
    <property type="molecule type" value="Genomic_DNA"/>
</dbReference>
<keyword evidence="2" id="KW-1185">Reference proteome</keyword>
<name>A0A834WS63_9FABA</name>
<gene>
    <name evidence="1" type="ORF">G2W53_019948</name>
</gene>
<reference evidence="1" key="1">
    <citation type="submission" date="2020-09" db="EMBL/GenBank/DDBJ databases">
        <title>Genome-Enabled Discovery of Anthraquinone Biosynthesis in Senna tora.</title>
        <authorList>
            <person name="Kang S.-H."/>
            <person name="Pandey R.P."/>
            <person name="Lee C.-M."/>
            <person name="Sim J.-S."/>
            <person name="Jeong J.-T."/>
            <person name="Choi B.-S."/>
            <person name="Jung M."/>
            <person name="Ginzburg D."/>
            <person name="Zhao K."/>
            <person name="Won S.Y."/>
            <person name="Oh T.-J."/>
            <person name="Yu Y."/>
            <person name="Kim N.-H."/>
            <person name="Lee O.R."/>
            <person name="Lee T.-H."/>
            <person name="Bashyal P."/>
            <person name="Kim T.-S."/>
            <person name="Lee W.-H."/>
            <person name="Kawkins C."/>
            <person name="Kim C.-K."/>
            <person name="Kim J.S."/>
            <person name="Ahn B.O."/>
            <person name="Rhee S.Y."/>
            <person name="Sohng J.K."/>
        </authorList>
    </citation>
    <scope>NUCLEOTIDE SEQUENCE</scope>
    <source>
        <tissue evidence="1">Leaf</tissue>
    </source>
</reference>
<evidence type="ECO:0000313" key="2">
    <source>
        <dbReference type="Proteomes" id="UP000634136"/>
    </source>
</evidence>
<dbReference type="Proteomes" id="UP000634136">
    <property type="component" value="Unassembled WGS sequence"/>
</dbReference>
<proteinExistence type="predicted"/>